<dbReference type="EC" id="1.11.1.-" evidence="5"/>
<proteinExistence type="inferred from homology"/>
<keyword evidence="2" id="KW-0408">Iron</keyword>
<comment type="caution">
    <text evidence="7">The sequence shown here is derived from an EMBL/GenBank/DDBJ whole genome shotgun (WGS) entry which is preliminary data.</text>
</comment>
<dbReference type="PANTHER" id="PTHR31356:SF53">
    <property type="entry name" value="HEME PEROXIDASE"/>
    <property type="match status" value="1"/>
</dbReference>
<reference evidence="7 8" key="1">
    <citation type="submission" date="2018-05" db="EMBL/GenBank/DDBJ databases">
        <title>Whole genome sequencing for identification of molecular markers to develop diagnostic detection tools for the regulated plant pathogen Lachnellula willkommii.</title>
        <authorList>
            <person name="Giroux E."/>
            <person name="Bilodeau G."/>
        </authorList>
    </citation>
    <scope>NUCLEOTIDE SEQUENCE [LARGE SCALE GENOMIC DNA]</scope>
    <source>
        <strain evidence="7 8">CBS 625.97</strain>
    </source>
</reference>
<protein>
    <recommendedName>
        <fullName evidence="5">Peroxidase</fullName>
        <ecNumber evidence="5">1.11.1.-</ecNumber>
    </recommendedName>
</protein>
<keyword evidence="1 5" id="KW-0575">Peroxidase</keyword>
<dbReference type="SUPFAM" id="SSF48113">
    <property type="entry name" value="Heme-dependent peroxidases"/>
    <property type="match status" value="1"/>
</dbReference>
<keyword evidence="2" id="KW-0479">Metal-binding</keyword>
<dbReference type="Gene3D" id="1.10.520.10">
    <property type="match status" value="1"/>
</dbReference>
<dbReference type="GO" id="GO:0042744">
    <property type="term" value="P:hydrogen peroxide catabolic process"/>
    <property type="evidence" value="ECO:0007669"/>
    <property type="project" value="TreeGrafter"/>
</dbReference>
<dbReference type="OrthoDB" id="5985073at2759"/>
<organism evidence="7 8">
    <name type="scientific">Lachnellula cervina</name>
    <dbReference type="NCBI Taxonomy" id="1316786"/>
    <lineage>
        <taxon>Eukaryota</taxon>
        <taxon>Fungi</taxon>
        <taxon>Dikarya</taxon>
        <taxon>Ascomycota</taxon>
        <taxon>Pezizomycotina</taxon>
        <taxon>Leotiomycetes</taxon>
        <taxon>Helotiales</taxon>
        <taxon>Lachnaceae</taxon>
        <taxon>Lachnellula</taxon>
    </lineage>
</organism>
<dbReference type="InterPro" id="IPR010255">
    <property type="entry name" value="Haem_peroxidase_sf"/>
</dbReference>
<dbReference type="PROSITE" id="PS50873">
    <property type="entry name" value="PEROXIDASE_4"/>
    <property type="match status" value="1"/>
</dbReference>
<dbReference type="Gene3D" id="1.10.420.10">
    <property type="entry name" value="Peroxidase, domain 2"/>
    <property type="match status" value="1"/>
</dbReference>
<dbReference type="EMBL" id="QGMG01000843">
    <property type="protein sequence ID" value="TVY51334.1"/>
    <property type="molecule type" value="Genomic_DNA"/>
</dbReference>
<dbReference type="Proteomes" id="UP000481288">
    <property type="component" value="Unassembled WGS sequence"/>
</dbReference>
<keyword evidence="3 5" id="KW-0560">Oxidoreductase</keyword>
<gene>
    <name evidence="7" type="ORF">LCER1_G005789</name>
</gene>
<feature type="domain" description="Plant heme peroxidase family profile" evidence="6">
    <location>
        <begin position="55"/>
        <end position="299"/>
    </location>
</feature>
<keyword evidence="2" id="KW-0349">Heme</keyword>
<keyword evidence="5" id="KW-0732">Signal</keyword>
<evidence type="ECO:0000259" key="6">
    <source>
        <dbReference type="PROSITE" id="PS50873"/>
    </source>
</evidence>
<dbReference type="Pfam" id="PF00141">
    <property type="entry name" value="peroxidase"/>
    <property type="match status" value="1"/>
</dbReference>
<dbReference type="InterPro" id="IPR002016">
    <property type="entry name" value="Haem_peroxidase"/>
</dbReference>
<keyword evidence="8" id="KW-1185">Reference proteome</keyword>
<dbReference type="PANTHER" id="PTHR31356">
    <property type="entry name" value="THYLAKOID LUMENAL 29 KDA PROTEIN, CHLOROPLASTIC-RELATED"/>
    <property type="match status" value="1"/>
</dbReference>
<sequence length="522" mass="54450">MIPSIRPLGLLPLLMFSTGSFSQLNGIDIRDKMEEMEHIWVDNNGANSDGFVNAVSPCTSYVGRNGPNSGEQSSAQWVRFVFHDSVTANLAAGTGGIDASLGFEADRNENLGLFVNDTLRFMSPTVSAYLSMADNIALGLVASLAECGGTTTGVPLRVGRIDAEEAGPAGVPEPTTDLETTLAQFAAAGFNQSETIALTACGHSLGRIHYSNFPDIVDESIVTATNIDGGVGFDATPADFDNSVVTEYLGGTGQQGGLLVTAGNVSDRSDFRLYVSDNNATMQSLSVEATFQSQCNSLFERMINTVPSAVTLSDPIVPMTWKGVDLGLDISSTGAVSIAGYIRNLYSSVAPPTVVYYDTTTSDNATSAVQVTAAASAYGTSIFGSTIYYGFNSTIASPGTNSLNFEGISYPINDEIFILPTQSTSSRSSFVLKAAALTSLTQGLGSMTGVLYVPERQQGTVSPKITNTTVEMTAYATAGNYTLFASGSVAVANGPGARGVVAKVLLGGAASRTVKSDLFRQG</sequence>
<accession>A0A7D8YPC3</accession>
<comment type="similarity">
    <text evidence="4">Belongs to the peroxidase family.</text>
</comment>
<dbReference type="GO" id="GO:0034599">
    <property type="term" value="P:cellular response to oxidative stress"/>
    <property type="evidence" value="ECO:0007669"/>
    <property type="project" value="InterPro"/>
</dbReference>
<feature type="chain" id="PRO_5029038664" description="Peroxidase" evidence="5">
    <location>
        <begin position="23"/>
        <end position="522"/>
    </location>
</feature>
<evidence type="ECO:0000313" key="8">
    <source>
        <dbReference type="Proteomes" id="UP000481288"/>
    </source>
</evidence>
<evidence type="ECO:0000313" key="7">
    <source>
        <dbReference type="EMBL" id="TVY51334.1"/>
    </source>
</evidence>
<dbReference type="AlphaFoldDB" id="A0A7D8YPC3"/>
<evidence type="ECO:0000256" key="3">
    <source>
        <dbReference type="ARBA" id="ARBA00023002"/>
    </source>
</evidence>
<dbReference type="GO" id="GO:0046872">
    <property type="term" value="F:metal ion binding"/>
    <property type="evidence" value="ECO:0007669"/>
    <property type="project" value="UniProtKB-UniRule"/>
</dbReference>
<dbReference type="InterPro" id="IPR044831">
    <property type="entry name" value="Ccp1-like"/>
</dbReference>
<dbReference type="GO" id="GO:0004601">
    <property type="term" value="F:peroxidase activity"/>
    <property type="evidence" value="ECO:0007669"/>
    <property type="project" value="UniProtKB-KW"/>
</dbReference>
<evidence type="ECO:0000256" key="1">
    <source>
        <dbReference type="ARBA" id="ARBA00022559"/>
    </source>
</evidence>
<dbReference type="GO" id="GO:0020037">
    <property type="term" value="F:heme binding"/>
    <property type="evidence" value="ECO:0007669"/>
    <property type="project" value="UniProtKB-UniRule"/>
</dbReference>
<evidence type="ECO:0000256" key="5">
    <source>
        <dbReference type="RuleBase" id="RU363051"/>
    </source>
</evidence>
<name>A0A7D8YPC3_9HELO</name>
<feature type="signal peptide" evidence="5">
    <location>
        <begin position="1"/>
        <end position="22"/>
    </location>
</feature>
<dbReference type="GO" id="GO:0000302">
    <property type="term" value="P:response to reactive oxygen species"/>
    <property type="evidence" value="ECO:0007669"/>
    <property type="project" value="TreeGrafter"/>
</dbReference>
<evidence type="ECO:0000256" key="2">
    <source>
        <dbReference type="ARBA" id="ARBA00022617"/>
    </source>
</evidence>
<evidence type="ECO:0000256" key="4">
    <source>
        <dbReference type="RuleBase" id="RU004241"/>
    </source>
</evidence>